<dbReference type="InterPro" id="IPR012907">
    <property type="entry name" value="Peptidase_S11_C"/>
</dbReference>
<dbReference type="InterPro" id="IPR015956">
    <property type="entry name" value="Peniciliin-bd_prot_C_sf"/>
</dbReference>
<comment type="function">
    <text evidence="1">Removes C-terminal D-alanyl residues from sugar-peptide cell wall precursors.</text>
</comment>
<keyword evidence="8 16" id="KW-0378">Hydrolase</keyword>
<reference evidence="16 17" key="1">
    <citation type="submission" date="2021-01" db="EMBL/GenBank/DDBJ databases">
        <title>Genomic Encyclopedia of Type Strains, Phase IV (KMG-IV): sequencing the most valuable type-strain genomes for metagenomic binning, comparative biology and taxonomic classification.</title>
        <authorList>
            <person name="Goeker M."/>
        </authorList>
    </citation>
    <scope>NUCLEOTIDE SEQUENCE [LARGE SCALE GENOMIC DNA]</scope>
    <source>
        <strain evidence="16 17">DSM 105482</strain>
    </source>
</reference>
<evidence type="ECO:0000313" key="17">
    <source>
        <dbReference type="Proteomes" id="UP000823486"/>
    </source>
</evidence>
<keyword evidence="5 16" id="KW-0121">Carboxypeptidase</keyword>
<evidence type="ECO:0000256" key="10">
    <source>
        <dbReference type="ARBA" id="ARBA00022984"/>
    </source>
</evidence>
<evidence type="ECO:0000256" key="9">
    <source>
        <dbReference type="ARBA" id="ARBA00022960"/>
    </source>
</evidence>
<accession>A0ABS2QNN6</accession>
<keyword evidence="10" id="KW-0573">Peptidoglycan synthesis</keyword>
<dbReference type="Proteomes" id="UP000823486">
    <property type="component" value="Unassembled WGS sequence"/>
</dbReference>
<feature type="chain" id="PRO_5045683565" description="serine-type D-Ala-D-Ala carboxypeptidase" evidence="14">
    <location>
        <begin position="32"/>
        <end position="441"/>
    </location>
</feature>
<evidence type="ECO:0000259" key="15">
    <source>
        <dbReference type="SMART" id="SM00936"/>
    </source>
</evidence>
<name>A0ABS2QNN6_9BACI</name>
<dbReference type="SMART" id="SM00936">
    <property type="entry name" value="PBP5_C"/>
    <property type="match status" value="1"/>
</dbReference>
<evidence type="ECO:0000256" key="6">
    <source>
        <dbReference type="ARBA" id="ARBA00022670"/>
    </source>
</evidence>
<keyword evidence="11" id="KW-0961">Cell wall biogenesis/degradation</keyword>
<evidence type="ECO:0000256" key="12">
    <source>
        <dbReference type="ARBA" id="ARBA00034000"/>
    </source>
</evidence>
<evidence type="ECO:0000256" key="8">
    <source>
        <dbReference type="ARBA" id="ARBA00022801"/>
    </source>
</evidence>
<dbReference type="PANTHER" id="PTHR21581:SF11">
    <property type="entry name" value="D-ALANYL-D-ALANINE CARBOXYPEPTIDASE DACA"/>
    <property type="match status" value="1"/>
</dbReference>
<evidence type="ECO:0000256" key="14">
    <source>
        <dbReference type="SAM" id="SignalP"/>
    </source>
</evidence>
<keyword evidence="17" id="KW-1185">Reference proteome</keyword>
<evidence type="ECO:0000256" key="5">
    <source>
        <dbReference type="ARBA" id="ARBA00022645"/>
    </source>
</evidence>
<dbReference type="PANTHER" id="PTHR21581">
    <property type="entry name" value="D-ALANYL-D-ALANINE CARBOXYPEPTIDASE"/>
    <property type="match status" value="1"/>
</dbReference>
<evidence type="ECO:0000256" key="1">
    <source>
        <dbReference type="ARBA" id="ARBA00003217"/>
    </source>
</evidence>
<dbReference type="EMBL" id="JAFBFI010000037">
    <property type="protein sequence ID" value="MBM7694779.1"/>
    <property type="molecule type" value="Genomic_DNA"/>
</dbReference>
<comment type="caution">
    <text evidence="16">The sequence shown here is derived from an EMBL/GenBank/DDBJ whole genome shotgun (WGS) entry which is preliminary data.</text>
</comment>
<dbReference type="EC" id="3.4.16.4" evidence="4"/>
<evidence type="ECO:0000256" key="4">
    <source>
        <dbReference type="ARBA" id="ARBA00012448"/>
    </source>
</evidence>
<evidence type="ECO:0000256" key="13">
    <source>
        <dbReference type="RuleBase" id="RU004016"/>
    </source>
</evidence>
<dbReference type="GO" id="GO:0009002">
    <property type="term" value="F:serine-type D-Ala-D-Ala carboxypeptidase activity"/>
    <property type="evidence" value="ECO:0007669"/>
    <property type="project" value="UniProtKB-EC"/>
</dbReference>
<dbReference type="InterPro" id="IPR037167">
    <property type="entry name" value="Peptidase_S11_C_sf"/>
</dbReference>
<protein>
    <recommendedName>
        <fullName evidence="4">serine-type D-Ala-D-Ala carboxypeptidase</fullName>
        <ecNumber evidence="4">3.4.16.4</ecNumber>
    </recommendedName>
</protein>
<keyword evidence="9" id="KW-0133">Cell shape</keyword>
<dbReference type="PRINTS" id="PR00725">
    <property type="entry name" value="DADACBPTASE1"/>
</dbReference>
<feature type="signal peptide" evidence="14">
    <location>
        <begin position="1"/>
        <end position="31"/>
    </location>
</feature>
<evidence type="ECO:0000256" key="11">
    <source>
        <dbReference type="ARBA" id="ARBA00023316"/>
    </source>
</evidence>
<organism evidence="16 17">
    <name type="scientific">Peribacillus deserti</name>
    <dbReference type="NCBI Taxonomy" id="673318"/>
    <lineage>
        <taxon>Bacteria</taxon>
        <taxon>Bacillati</taxon>
        <taxon>Bacillota</taxon>
        <taxon>Bacilli</taxon>
        <taxon>Bacillales</taxon>
        <taxon>Bacillaceae</taxon>
        <taxon>Peribacillus</taxon>
    </lineage>
</organism>
<dbReference type="Pfam" id="PF00768">
    <property type="entry name" value="Peptidase_S11"/>
    <property type="match status" value="1"/>
</dbReference>
<comment type="catalytic activity">
    <reaction evidence="12">
        <text>Preferential cleavage: (Ac)2-L-Lys-D-Ala-|-D-Ala. Also transpeptidation of peptidyl-alanyl moieties that are N-acyl substituents of D-alanine.</text>
        <dbReference type="EC" id="3.4.16.4"/>
    </reaction>
</comment>
<evidence type="ECO:0000313" key="16">
    <source>
        <dbReference type="EMBL" id="MBM7694779.1"/>
    </source>
</evidence>
<evidence type="ECO:0000256" key="7">
    <source>
        <dbReference type="ARBA" id="ARBA00022729"/>
    </source>
</evidence>
<comment type="pathway">
    <text evidence="2">Cell wall biogenesis; peptidoglycan biosynthesis.</text>
</comment>
<proteinExistence type="inferred from homology"/>
<dbReference type="SUPFAM" id="SSF69189">
    <property type="entry name" value="Penicillin-binding protein associated domain"/>
    <property type="match status" value="1"/>
</dbReference>
<comment type="similarity">
    <text evidence="3 13">Belongs to the peptidase S11 family.</text>
</comment>
<dbReference type="Gene3D" id="3.40.710.10">
    <property type="entry name" value="DD-peptidase/beta-lactamase superfamily"/>
    <property type="match status" value="1"/>
</dbReference>
<gene>
    <name evidence="16" type="ORF">JOC77_004256</name>
</gene>
<feature type="domain" description="Peptidase S11 D-Ala-D-Ala carboxypeptidase A C-terminal" evidence="15">
    <location>
        <begin position="300"/>
        <end position="411"/>
    </location>
</feature>
<sequence>MKKVSQITLILTMMVALIASQFSFQASSAHAEDTLGLKAEAAVLLDAKTGKIVYEKNADAVLGVASMSKMMAEYSVLEAIKDKKISWDQKVKINHYVHELSKAPGLSNIGLTEGEDYTVKELYEAMAIFSGNAATVALAELLAGSEKNYINFANKKGKELGLKHAKFVNASGLNNSDLMGSHPAGNETDENIMSARDIAILAFHLINDFPESIEYSKIPKLQFRDGETYPNFNWMLPGLNYEYSGVDGLKTGSTDFAGYCFTATAERDGQRFISVIMKADSKDSRFTETKKLLDYGFSNFKVEQLLPAKYQVKGKKSLSVDKGKEDSVKIVTKAPIKMMIRNGEKKNYQPALVLDKKKLNENGELTAPVKKGETVGYITVKPKDGQDYGFLTKDSQKTNRVEVVAAEGVEKANWFVLSMRGIGSFFGDVWSNAASTVKGLF</sequence>
<evidence type="ECO:0000256" key="2">
    <source>
        <dbReference type="ARBA" id="ARBA00004752"/>
    </source>
</evidence>
<dbReference type="RefSeq" id="WP_275585096.1">
    <property type="nucleotide sequence ID" value="NZ_JAFBFI010000037.1"/>
</dbReference>
<dbReference type="Pfam" id="PF07943">
    <property type="entry name" value="PBP5_C"/>
    <property type="match status" value="1"/>
</dbReference>
<evidence type="ECO:0000256" key="3">
    <source>
        <dbReference type="ARBA" id="ARBA00007164"/>
    </source>
</evidence>
<dbReference type="SUPFAM" id="SSF56601">
    <property type="entry name" value="beta-lactamase/transpeptidase-like"/>
    <property type="match status" value="1"/>
</dbReference>
<keyword evidence="7 14" id="KW-0732">Signal</keyword>
<dbReference type="Gene3D" id="2.60.410.10">
    <property type="entry name" value="D-Ala-D-Ala carboxypeptidase, C-terminal domain"/>
    <property type="match status" value="1"/>
</dbReference>
<keyword evidence="6" id="KW-0645">Protease</keyword>
<dbReference type="InterPro" id="IPR001967">
    <property type="entry name" value="Peptidase_S11_N"/>
</dbReference>
<dbReference type="InterPro" id="IPR012338">
    <property type="entry name" value="Beta-lactam/transpept-like"/>
</dbReference>
<dbReference type="InterPro" id="IPR018044">
    <property type="entry name" value="Peptidase_S11"/>
</dbReference>